<gene>
    <name evidence="1" type="ORF">AAE3_LOCUS11346</name>
</gene>
<accession>A0A8S0VTV1</accession>
<name>A0A8S0VTV1_CYCAE</name>
<proteinExistence type="predicted"/>
<protein>
    <recommendedName>
        <fullName evidence="3">F-box domain-containing protein</fullName>
    </recommendedName>
</protein>
<dbReference type="EMBL" id="CACVBS010000074">
    <property type="protein sequence ID" value="CAA7269119.1"/>
    <property type="molecule type" value="Genomic_DNA"/>
</dbReference>
<organism evidence="1 2">
    <name type="scientific">Cyclocybe aegerita</name>
    <name type="common">Black poplar mushroom</name>
    <name type="synonym">Agrocybe aegerita</name>
    <dbReference type="NCBI Taxonomy" id="1973307"/>
    <lineage>
        <taxon>Eukaryota</taxon>
        <taxon>Fungi</taxon>
        <taxon>Dikarya</taxon>
        <taxon>Basidiomycota</taxon>
        <taxon>Agaricomycotina</taxon>
        <taxon>Agaricomycetes</taxon>
        <taxon>Agaricomycetidae</taxon>
        <taxon>Agaricales</taxon>
        <taxon>Agaricineae</taxon>
        <taxon>Bolbitiaceae</taxon>
        <taxon>Cyclocybe</taxon>
    </lineage>
</organism>
<dbReference type="OrthoDB" id="2935230at2759"/>
<evidence type="ECO:0000313" key="1">
    <source>
        <dbReference type="EMBL" id="CAA7269119.1"/>
    </source>
</evidence>
<keyword evidence="2" id="KW-1185">Reference proteome</keyword>
<evidence type="ECO:0000313" key="2">
    <source>
        <dbReference type="Proteomes" id="UP000467700"/>
    </source>
</evidence>
<dbReference type="Proteomes" id="UP000467700">
    <property type="component" value="Unassembled WGS sequence"/>
</dbReference>
<reference evidence="1 2" key="1">
    <citation type="submission" date="2020-01" db="EMBL/GenBank/DDBJ databases">
        <authorList>
            <person name="Gupta K D."/>
        </authorList>
    </citation>
    <scope>NUCLEOTIDE SEQUENCE [LARGE SCALE GENOMIC DNA]</scope>
</reference>
<sequence length="280" mass="32667">MEEYSISTSRIGDLGRLPTELLLYIIAEACESQTIYRSLLLVNRHIHRLTKFDRLPFLPIRITANSARSFYQTLTDNPDVASNVRYLWINGTLELCATIAASCPNLVSLACDKIVLLHFFLTRRFPHKNLRELTLFNSLNCWIRLKFLDEHGALSPIARHRICHRITHLRIHDSLSPDFDPSIFPSLTHFSRSFRLPKQTHILDDVSILKPFPNLNNIVLTTFFWEDLPPDEKSVKLAKQDDRIRILFFGKETSEFMLWSGRALGKECIWTKRHEMRHLT</sequence>
<dbReference type="AlphaFoldDB" id="A0A8S0VTV1"/>
<comment type="caution">
    <text evidence="1">The sequence shown here is derived from an EMBL/GenBank/DDBJ whole genome shotgun (WGS) entry which is preliminary data.</text>
</comment>
<evidence type="ECO:0008006" key="3">
    <source>
        <dbReference type="Google" id="ProtNLM"/>
    </source>
</evidence>